<dbReference type="SUPFAM" id="SSF56112">
    <property type="entry name" value="Protein kinase-like (PK-like)"/>
    <property type="match status" value="1"/>
</dbReference>
<keyword evidence="2" id="KW-0067">ATP-binding</keyword>
<evidence type="ECO:0000256" key="2">
    <source>
        <dbReference type="ARBA" id="ARBA00022840"/>
    </source>
</evidence>
<keyword evidence="1" id="KW-0547">Nucleotide-binding</keyword>
<organism evidence="4 5">
    <name type="scientific">Rhizophagus clarus</name>
    <dbReference type="NCBI Taxonomy" id="94130"/>
    <lineage>
        <taxon>Eukaryota</taxon>
        <taxon>Fungi</taxon>
        <taxon>Fungi incertae sedis</taxon>
        <taxon>Mucoromycota</taxon>
        <taxon>Glomeromycotina</taxon>
        <taxon>Glomeromycetes</taxon>
        <taxon>Glomerales</taxon>
        <taxon>Glomeraceae</taxon>
        <taxon>Rhizophagus</taxon>
    </lineage>
</organism>
<reference evidence="4 5" key="1">
    <citation type="submission" date="2017-11" db="EMBL/GenBank/DDBJ databases">
        <title>The genome of Rhizophagus clarus HR1 reveals common genetic basis of auxotrophy among arbuscular mycorrhizal fungi.</title>
        <authorList>
            <person name="Kobayashi Y."/>
        </authorList>
    </citation>
    <scope>NUCLEOTIDE SEQUENCE [LARGE SCALE GENOMIC DNA]</scope>
    <source>
        <strain evidence="4 5">HR1</strain>
    </source>
</reference>
<evidence type="ECO:0000256" key="1">
    <source>
        <dbReference type="ARBA" id="ARBA00022741"/>
    </source>
</evidence>
<dbReference type="EMBL" id="BEXD01003986">
    <property type="protein sequence ID" value="GBC05106.1"/>
    <property type="molecule type" value="Genomic_DNA"/>
</dbReference>
<keyword evidence="5" id="KW-1185">Reference proteome</keyword>
<dbReference type="Gene3D" id="1.10.510.10">
    <property type="entry name" value="Transferase(Phosphotransferase) domain 1"/>
    <property type="match status" value="1"/>
</dbReference>
<dbReference type="InterPro" id="IPR001245">
    <property type="entry name" value="Ser-Thr/Tyr_kinase_cat_dom"/>
</dbReference>
<evidence type="ECO:0000313" key="5">
    <source>
        <dbReference type="Proteomes" id="UP000247702"/>
    </source>
</evidence>
<feature type="domain" description="Protein kinase" evidence="3">
    <location>
        <begin position="2329"/>
        <end position="2612"/>
    </location>
</feature>
<dbReference type="Pfam" id="PF07714">
    <property type="entry name" value="PK_Tyr_Ser-Thr"/>
    <property type="match status" value="1"/>
</dbReference>
<dbReference type="Proteomes" id="UP000247702">
    <property type="component" value="Unassembled WGS sequence"/>
</dbReference>
<evidence type="ECO:0000259" key="3">
    <source>
        <dbReference type="PROSITE" id="PS50011"/>
    </source>
</evidence>
<dbReference type="InterPro" id="IPR050198">
    <property type="entry name" value="Non-receptor_tyrosine_kinases"/>
</dbReference>
<name>A0A2Z6RQG3_9GLOM</name>
<dbReference type="PANTHER" id="PTHR24418">
    <property type="entry name" value="TYROSINE-PROTEIN KINASE"/>
    <property type="match status" value="1"/>
</dbReference>
<proteinExistence type="predicted"/>
<dbReference type="GO" id="GO:0004672">
    <property type="term" value="F:protein kinase activity"/>
    <property type="evidence" value="ECO:0007669"/>
    <property type="project" value="InterPro"/>
</dbReference>
<sequence>MSYQTNLLAKHNILSHLKNNFKIWTSRNEKIDDFIQKRQLEIVVCEDIVFEWIPYNQFNEIKETGKSSHTTIYSALWRDGPFKYNSQLKRYTRNSKKEVALKYLHNSQDPIDLLINEAKKYSTKHEAILALYGISQDPNTNDYILVQNNYVFISEKEKIDDFIYEKQLKTNKYEDIVFEWIPYNQFDEIKEIGKCDDISVVYSAIWKNGPLKYTCNDEYTRSSNKKVALKYLHNSQDSIDSLINEAKKYSTKRRTFLALYGISQDPNTNNYILIQSNYFFISNNEKINYFIYEKPLKTNICEDIVLEWIPYNQFDEIKETGKSGHTTVYSAIWKNGPLKYTYKDNYTRDSNKKVALNYLHNTQDVIDSLINEAKKYSTKHKALLVLYGISQDPNTNDYILVQNNYIFVSGNEKIDDFIYEKQLKMNIYGNIIFEWIPYNQFDKIKETGKSGHITVYSAMWKDGPLEYEYKLMGYTRVSNKEVTLKYLPNSQDPISSLINEDKKNQANDNAFLALYGVSQDPNTNEYILVLSWSSGNEKIDELICEKRLKMDKYKDTVFEWIPYNQFDKIKETAKSDCIVVYSAIWKDGPLKYEDQLEKYTRNSSKEVALKYLHKSQDLIDLLIYEDKKYSTKHSALLSLYGISQDLNTNDYILVLDWSSGNERIDDFIYEKQLKTNMIYDDLVFEWIPYNQFNEIKETAKSGHITIYSAIWKDGPLKYTHNNDYTRDQNKKVTLKYLHNSQDFIDSLINEAKNYLTKDKALFKLYGISQDINTNDYILVLSWSSGNEKIDDFIYEKQLKTNIYEDITFEWIPYNQFIKIKETGKSDHITVYSAIWKNGPLKSTYNNDCTRDTSRKVALKYLHNSQDSIDSLINEAKNYSTKHKELLALYGISQDLNSNDYILVQNNYIFASGNEKIDDFIYEKQLKMNIYGNVVFEWIPYNQFNKINETGKGSIITVYSAIWKDGPLEYNYKLMGYTRKSNIEVALKYLHNSQDPIGSLINEAKKYSINYNAFLALYGISQDPNTNDYILALSWSSGNERIDDLICEKQLKMDKYKDTVFEWIPYNQFSEIKETARSDYIMVYSAIWKDGPLKYNDQLKEYTRNSNEEVALKYLRIPQDPIDLLINEVKKYSTNYNAFHVLYGISQDPNTNDYILALSWSSGNEKIDDFIYEKQLKTTINEDIVFEWIPYNQFNEIKETGKSDHITVYSAIWKNGPLKYTHNDDYTKDSNKKIALKYFHNSQNSIDLLINEAKQYSTKDKELLVLYGISQDLNTNDYILVLSWSSGNENIDDFIYERRLKTNMYDDITIEWIPYNQFNEIKETGKSDHITVHSAIWKNGPLKYMRNDYCVRDSDKKVVLKYLHNSQDTIDSLINEAKKYATKHNALLVLYGISQDLNTNDYILVQNNYIFASGNEKIDDFIYEKQLKMNIYGNIVFEWIPYNQFDKIKETGKSSHITVYSAMWKDGPLEYNYKLMGYTRNSNKEVALKYLHNSQDPIGSLINENKKHSTNYNAFLALYGISQDPNTNDYILALSWSSGNEKIDDLICEKQLKMDKYKDTVFEWIPYNQFNEIKETARSDYITVYSAIWKDGPLKYNDQLKKFTRNSNMEVALKYLRNSQDPIDSLINEAIKYSTNYNAFLAVYGISQDPNTNDYILILSWSSGNEKINDFIYEKQLKTNTYSETVFEWIPYNQFNEIKETGKSVHITVCSAIWKNGPLKYTYNDGYTKDSNKKVTLKYFHDLQDSIDLLINEAKNYSTKHNALLVLYGISQDLNTNDYILVQNNYIFASGNEKIDDFIYEKQLKMNIYGNVAFEWIPYYQFNEIKERGKIGHMTVYSAIWNVGPLEYNYKLMEYTRNSNKEVALKYLHNSQDPIDSLINEEKKYPTNYNVFLALYGISQDPNTNNYILVFSWSSGNGKIDDLICGKQLKMDKYKDTVFEWIPYDQFNEIKETSKSDNMIIYSAIWKDGLLKYNDQLKKYTRNSNKEVNLKYLCNTQDHIDLLIKEEKKYSANYSAFLSLYGISQDPNTNDYILVQSNYIFISENEKINDFIYKKQLETNTYEDKVFEWIPYNQFYEIEKAGKNGLTTVYSAIWKNGPLHYDNQCNNYVRDSNINVMLKCLYNSRNLSEFVIAEYYLTDKFGREVFNIHGISQNPDTNDYILVLKNFIWLSENEKIDSFIREMQLNINKYKDTLFEWIPYNQLNEIKETGKDNIITKYSAIWKDGPLYYNYQYNKFIRVSNKEVTLRCLHDSQNQLIEFVINEANKYSTEIFEKAVCNVYGISQDPNTNNYILVFASTGNEIIDNFIQEMQLKINDYDDIVFEWVPYNQFNNIKEIGKGGFSTVYSANWKDGPLEYDANKKLYKRNSNKVVALKCLYNSQDINNTFLHEVKEYSINKRSNILNIYGISQNPDTKDYVMVLNYAEKGNFNSWANKNHELFNWQDKLSALLNIIYGLKEIHQREVVHRDFHTGNILFLSDIDNFGNCISISDMGLCKEIGDVDETNIYGVMPYMAPEVLRGKPYTQAADIYSFGMIMYFVATGRQPFVDRAHDHNLALDICSGVRPEIDEPEAPICYINLMKKCFDSDPKNRPDVFQVEELITSFHKSSGVDIFVMENEEIETQFERAEQYRKANLSSIKNYQTSTHPQAVYTSRLLNSFTKDLPKDNIDYYKSDCLDCSI</sequence>
<dbReference type="GO" id="GO:0005524">
    <property type="term" value="F:ATP binding"/>
    <property type="evidence" value="ECO:0007669"/>
    <property type="project" value="UniProtKB-KW"/>
</dbReference>
<evidence type="ECO:0000313" key="4">
    <source>
        <dbReference type="EMBL" id="GBC05106.1"/>
    </source>
</evidence>
<dbReference type="PROSITE" id="PS50011">
    <property type="entry name" value="PROTEIN_KINASE_DOM"/>
    <property type="match status" value="1"/>
</dbReference>
<dbReference type="InterPro" id="IPR000719">
    <property type="entry name" value="Prot_kinase_dom"/>
</dbReference>
<protein>
    <recommendedName>
        <fullName evidence="3">Protein kinase domain-containing protein</fullName>
    </recommendedName>
</protein>
<accession>A0A2Z6RQG3</accession>
<gene>
    <name evidence="4" type="ORF">RclHR1_06030006</name>
</gene>
<comment type="caution">
    <text evidence="4">The sequence shown here is derived from an EMBL/GenBank/DDBJ whole genome shotgun (WGS) entry which is preliminary data.</text>
</comment>
<dbReference type="InterPro" id="IPR011009">
    <property type="entry name" value="Kinase-like_dom_sf"/>
</dbReference>